<dbReference type="Proteomes" id="UP001589587">
    <property type="component" value="Unassembled WGS sequence"/>
</dbReference>
<organism evidence="2 3">
    <name type="scientific">Rhodococcus baikonurensis</name>
    <dbReference type="NCBI Taxonomy" id="172041"/>
    <lineage>
        <taxon>Bacteria</taxon>
        <taxon>Bacillati</taxon>
        <taxon>Actinomycetota</taxon>
        <taxon>Actinomycetes</taxon>
        <taxon>Mycobacteriales</taxon>
        <taxon>Nocardiaceae</taxon>
        <taxon>Rhodococcus</taxon>
        <taxon>Rhodococcus erythropolis group</taxon>
    </lineage>
</organism>
<dbReference type="EMBL" id="JBHMAS010000064">
    <property type="protein sequence ID" value="MFB9783012.1"/>
    <property type="molecule type" value="Genomic_DNA"/>
</dbReference>
<accession>A0ABV5XKL9</accession>
<keyword evidence="3" id="KW-1185">Reference proteome</keyword>
<protein>
    <submittedName>
        <fullName evidence="2">Uncharacterized protein</fullName>
    </submittedName>
</protein>
<reference evidence="2 3" key="1">
    <citation type="submission" date="2024-09" db="EMBL/GenBank/DDBJ databases">
        <authorList>
            <person name="Sun Q."/>
            <person name="Mori K."/>
        </authorList>
    </citation>
    <scope>NUCLEOTIDE SEQUENCE [LARGE SCALE GENOMIC DNA]</scope>
    <source>
        <strain evidence="2 3">JCM 11411</strain>
    </source>
</reference>
<dbReference type="RefSeq" id="WP_317828250.1">
    <property type="nucleotide sequence ID" value="NZ_JBHMAS010000064.1"/>
</dbReference>
<comment type="caution">
    <text evidence="2">The sequence shown here is derived from an EMBL/GenBank/DDBJ whole genome shotgun (WGS) entry which is preliminary data.</text>
</comment>
<name>A0ABV5XKL9_9NOCA</name>
<sequence>MTESFHFRPRPPVEEPIAPWTELPSDPAHPTFEDAPRLFVERHHHSLYQPQLEEWQTIPITAVFVSDGLTGNCIEFGPWTLEPDEARLLALSLTTLANALDQKGDVNG</sequence>
<feature type="region of interest" description="Disordered" evidence="1">
    <location>
        <begin position="1"/>
        <end position="33"/>
    </location>
</feature>
<proteinExistence type="predicted"/>
<gene>
    <name evidence="2" type="ORF">ACFFQ6_25230</name>
</gene>
<evidence type="ECO:0000256" key="1">
    <source>
        <dbReference type="SAM" id="MobiDB-lite"/>
    </source>
</evidence>
<evidence type="ECO:0000313" key="2">
    <source>
        <dbReference type="EMBL" id="MFB9783012.1"/>
    </source>
</evidence>
<evidence type="ECO:0000313" key="3">
    <source>
        <dbReference type="Proteomes" id="UP001589587"/>
    </source>
</evidence>